<evidence type="ECO:0000313" key="2">
    <source>
        <dbReference type="Proteomes" id="UP000019146"/>
    </source>
</evidence>
<reference evidence="1 2" key="1">
    <citation type="journal article" date="2014" name="Genome Announc.">
        <title>Draft Genome Sequence of the Haloacid-Degrading Burkholderia caribensis Strain MBA4.</title>
        <authorList>
            <person name="Pan Y."/>
            <person name="Kong K.F."/>
            <person name="Tsang J.S."/>
        </authorList>
    </citation>
    <scope>NUCLEOTIDE SEQUENCE [LARGE SCALE GENOMIC DNA]</scope>
    <source>
        <strain evidence="1 2">MBA4</strain>
    </source>
</reference>
<dbReference type="KEGG" id="bcai:K788_0003821"/>
<sequence>MNFARCFDCSWSKQRAAHGASRAGVRRVRGLVTAQAA</sequence>
<evidence type="ECO:0000313" key="1">
    <source>
        <dbReference type="EMBL" id="ALL65481.1"/>
    </source>
</evidence>
<organism evidence="1 2">
    <name type="scientific">Paraburkholderia caribensis MBA4</name>
    <dbReference type="NCBI Taxonomy" id="1323664"/>
    <lineage>
        <taxon>Bacteria</taxon>
        <taxon>Pseudomonadati</taxon>
        <taxon>Pseudomonadota</taxon>
        <taxon>Betaproteobacteria</taxon>
        <taxon>Burkholderiales</taxon>
        <taxon>Burkholderiaceae</taxon>
        <taxon>Paraburkholderia</taxon>
    </lineage>
</organism>
<protein>
    <submittedName>
        <fullName evidence="1">Uncharacterized protein</fullName>
    </submittedName>
</protein>
<dbReference type="EMBL" id="CP012746">
    <property type="protein sequence ID" value="ALL65481.1"/>
    <property type="molecule type" value="Genomic_DNA"/>
</dbReference>
<name>A0A0P0RAP2_9BURK</name>
<dbReference type="AlphaFoldDB" id="A0A0P0RAP2"/>
<proteinExistence type="predicted"/>
<dbReference type="Proteomes" id="UP000019146">
    <property type="component" value="Chromosome 1"/>
</dbReference>
<gene>
    <name evidence="1" type="ORF">K788_0003821</name>
</gene>
<accession>A0A0P0RAP2</accession>